<dbReference type="InterPro" id="IPR050612">
    <property type="entry name" value="Prok_Mopterin_Oxidored"/>
</dbReference>
<gene>
    <name evidence="9" type="ORF">DMP10_07135</name>
</gene>
<dbReference type="RefSeq" id="WP_117284213.1">
    <property type="nucleotide sequence ID" value="NZ_JAMTCE010000013.1"/>
</dbReference>
<comment type="caution">
    <text evidence="9">The sequence shown here is derived from an EMBL/GenBank/DDBJ whole genome shotgun (WGS) entry which is preliminary data.</text>
</comment>
<keyword evidence="3 7" id="KW-0732">Signal</keyword>
<sequence length="1019" mass="114343">MGKLNMTRRSFVKTAAVSAAVAAVAGAASPTAALAENENAAATESAVTRIRSCCRGCGKVECGVWVYVQDGKVIRTEGDEDCFLTMGNHCSKGQASIQAAYHPDRIKYPMKRTNPKGDDDPGWVRISWDEAYQTIADNILEITAKYGNESTFTWCGTGRQWCMQSDAGMALLLFGTPNIVAAYQVCKGPRHFASRIDNVQAWSWSELINHSTKFVQWATEQSQSNYDDAARTVVDVARCADAFISVDPRQTNLGRTAKYWLPLRPGTDNALALGWCHLILKNDLCDWQFLKRWSNSPFIVVPDMDPTGYEEHVQNGGYPYAYQTRLLTEADIDPTMVDWEIEGDGDPQRYLVFDQLNNRWTYWQAHPEVGEAHWEGENWQKSTSYFDQDLSRLRDDESKKPGKVYDLSEFNPLIDPAMYGEFDVKLKDGTTHKGRPVWDIWAEYLEGFTPEKVSEITEVDAQLLTDACLEWATRDDPRIPNGGINYGLAIEHHGMSTQNCRAIMAACAMVGAIDTPGGQRGATNGWTTQSGPTSMYPGADGGSNPASFVRAPFFGLYNRIAGYEKFPMLYWYAVWADCNSVMEYMHRDANAPYEIHAGMIGSGDHMNMANASYNWEALLMLDFLFEANLWHSPTSGAADILLPVCHWTEMNAQRIAQGSGGSFSLCVRAVDPPGECKSDPLYFLELGPYFGVPFSTDPDDPYWEKKSAETGKSVDLLALEYECLDAEHGGGCAPYDSWDDFVAAYQEHGTWNMKEVFPDDWGSYRRYEIGQAYRKAPHQQPTKLNINIPGFPTPTMKHELWATTIESHFPEGSDGPEVTPGFHTEALPYYVEGIHSRVRDAETYEEYPILCITGRRIPVYFHSEHRQLPWCRELWPVPRMEINPETAAELGLEQGDWAWIESPWGKVRQTVDLYYGIAPGTINCEHQWWYPELAQADKGFKLSCINCIVDRTAQDKYNGSSTVRGYPVKVYKATPENSPFGNPVPCGNDGTEIIHDSSDPRLKLWAIGAEGIHPDKFDA</sequence>
<dbReference type="PANTHER" id="PTHR43742:SF6">
    <property type="entry name" value="OXIDOREDUCTASE YYAE-RELATED"/>
    <property type="match status" value="1"/>
</dbReference>
<dbReference type="CDD" id="cd02781">
    <property type="entry name" value="MopB_CT_Acetylene-hydratase"/>
    <property type="match status" value="1"/>
</dbReference>
<organism evidence="9 10">
    <name type="scientific">Adlercreutzia equolifaciens subsp. celatus DSM 18785</name>
    <dbReference type="NCBI Taxonomy" id="1121021"/>
    <lineage>
        <taxon>Bacteria</taxon>
        <taxon>Bacillati</taxon>
        <taxon>Actinomycetota</taxon>
        <taxon>Coriobacteriia</taxon>
        <taxon>Eggerthellales</taxon>
        <taxon>Eggerthellaceae</taxon>
        <taxon>Adlercreutzia</taxon>
    </lineage>
</organism>
<dbReference type="PROSITE" id="PS51669">
    <property type="entry name" value="4FE4S_MOW_BIS_MGD"/>
    <property type="match status" value="1"/>
</dbReference>
<evidence type="ECO:0000313" key="9">
    <source>
        <dbReference type="EMBL" id="RNL37757.1"/>
    </source>
</evidence>
<evidence type="ECO:0000256" key="1">
    <source>
        <dbReference type="ARBA" id="ARBA00010312"/>
    </source>
</evidence>
<comment type="similarity">
    <text evidence="1">Belongs to the prokaryotic molybdopterin-containing oxidoreductase family.</text>
</comment>
<dbReference type="GO" id="GO:0018818">
    <property type="term" value="F:acetylene hydratase activity"/>
    <property type="evidence" value="ECO:0007669"/>
    <property type="project" value="InterPro"/>
</dbReference>
<dbReference type="GO" id="GO:0043546">
    <property type="term" value="F:molybdopterin cofactor binding"/>
    <property type="evidence" value="ECO:0007669"/>
    <property type="project" value="InterPro"/>
</dbReference>
<dbReference type="PANTHER" id="PTHR43742">
    <property type="entry name" value="TRIMETHYLAMINE-N-OXIDE REDUCTASE"/>
    <property type="match status" value="1"/>
</dbReference>
<dbReference type="Gene3D" id="3.40.50.740">
    <property type="match status" value="2"/>
</dbReference>
<dbReference type="GO" id="GO:0016491">
    <property type="term" value="F:oxidoreductase activity"/>
    <property type="evidence" value="ECO:0007669"/>
    <property type="project" value="UniProtKB-KW"/>
</dbReference>
<evidence type="ECO:0000256" key="2">
    <source>
        <dbReference type="ARBA" id="ARBA00022723"/>
    </source>
</evidence>
<keyword evidence="5" id="KW-0408">Iron</keyword>
<evidence type="ECO:0000256" key="5">
    <source>
        <dbReference type="ARBA" id="ARBA00023004"/>
    </source>
</evidence>
<dbReference type="AlphaFoldDB" id="A0A3N0ASB6"/>
<dbReference type="GO" id="GO:0051536">
    <property type="term" value="F:iron-sulfur cluster binding"/>
    <property type="evidence" value="ECO:0007669"/>
    <property type="project" value="UniProtKB-KW"/>
</dbReference>
<feature type="domain" description="4Fe-4S Mo/W bis-MGD-type" evidence="8">
    <location>
        <begin position="47"/>
        <end position="104"/>
    </location>
</feature>
<keyword evidence="2" id="KW-0479">Metal-binding</keyword>
<evidence type="ECO:0000256" key="7">
    <source>
        <dbReference type="SAM" id="SignalP"/>
    </source>
</evidence>
<evidence type="ECO:0000313" key="10">
    <source>
        <dbReference type="Proteomes" id="UP000278327"/>
    </source>
</evidence>
<dbReference type="Proteomes" id="UP000278327">
    <property type="component" value="Unassembled WGS sequence"/>
</dbReference>
<evidence type="ECO:0000259" key="8">
    <source>
        <dbReference type="PROSITE" id="PS51669"/>
    </source>
</evidence>
<dbReference type="InterPro" id="IPR006963">
    <property type="entry name" value="Mopterin_OxRdtase_4Fe-4S_dom"/>
</dbReference>
<dbReference type="InterPro" id="IPR037949">
    <property type="entry name" value="MopB_CT_Acetylene-hydratase"/>
</dbReference>
<dbReference type="SUPFAM" id="SSF53706">
    <property type="entry name" value="Formate dehydrogenase/DMSO reductase, domains 1-3"/>
    <property type="match status" value="1"/>
</dbReference>
<protein>
    <submittedName>
        <fullName evidence="9">Molybdopterin dinucleotide-binding protein</fullName>
    </submittedName>
</protein>
<evidence type="ECO:0000256" key="3">
    <source>
        <dbReference type="ARBA" id="ARBA00022729"/>
    </source>
</evidence>
<dbReference type="SMART" id="SM00926">
    <property type="entry name" value="Molybdop_Fe4S4"/>
    <property type="match status" value="1"/>
</dbReference>
<dbReference type="InterPro" id="IPR006657">
    <property type="entry name" value="MoPterin_dinucl-bd_dom"/>
</dbReference>
<name>A0A3N0ASB6_9ACTN</name>
<dbReference type="Pfam" id="PF00384">
    <property type="entry name" value="Molybdopterin"/>
    <property type="match status" value="1"/>
</dbReference>
<evidence type="ECO:0000256" key="6">
    <source>
        <dbReference type="ARBA" id="ARBA00023014"/>
    </source>
</evidence>
<dbReference type="InterPro" id="IPR009010">
    <property type="entry name" value="Asp_de-COase-like_dom_sf"/>
</dbReference>
<dbReference type="Pfam" id="PF04879">
    <property type="entry name" value="Molybdop_Fe4S4"/>
    <property type="match status" value="1"/>
</dbReference>
<dbReference type="InterPro" id="IPR006656">
    <property type="entry name" value="Mopterin_OxRdtase"/>
</dbReference>
<dbReference type="Gene3D" id="2.40.40.20">
    <property type="match status" value="1"/>
</dbReference>
<feature type="chain" id="PRO_5017939644" evidence="7">
    <location>
        <begin position="36"/>
        <end position="1019"/>
    </location>
</feature>
<reference evidence="9 10" key="1">
    <citation type="journal article" date="2019" name="Microbiol. Resour. Announc.">
        <title>Draft Genome Sequences of Type Strains of Gordonibacter faecihominis, Paraeggerthella hongkongensis, Parvibacter caecicola,Slackia equolifaciens, Slackia faecicanis, and Slackia isoflavoniconvertens.</title>
        <authorList>
            <person name="Danylec N."/>
            <person name="Stoll D.A."/>
            <person name="Dotsch A."/>
            <person name="Huch M."/>
        </authorList>
    </citation>
    <scope>NUCLEOTIDE SEQUENCE [LARGE SCALE GENOMIC DNA]</scope>
    <source>
        <strain evidence="9 10">DSM 18785</strain>
    </source>
</reference>
<dbReference type="Pfam" id="PF01568">
    <property type="entry name" value="Molydop_binding"/>
    <property type="match status" value="1"/>
</dbReference>
<feature type="signal peptide" evidence="7">
    <location>
        <begin position="1"/>
        <end position="35"/>
    </location>
</feature>
<dbReference type="PROSITE" id="PS51318">
    <property type="entry name" value="TAT"/>
    <property type="match status" value="1"/>
</dbReference>
<dbReference type="Gene3D" id="3.40.228.10">
    <property type="entry name" value="Dimethylsulfoxide Reductase, domain 2"/>
    <property type="match status" value="2"/>
</dbReference>
<evidence type="ECO:0000256" key="4">
    <source>
        <dbReference type="ARBA" id="ARBA00023002"/>
    </source>
</evidence>
<keyword evidence="10" id="KW-1185">Reference proteome</keyword>
<keyword evidence="4" id="KW-0560">Oxidoreductase</keyword>
<proteinExistence type="inferred from homology"/>
<dbReference type="GO" id="GO:0046872">
    <property type="term" value="F:metal ion binding"/>
    <property type="evidence" value="ECO:0007669"/>
    <property type="project" value="UniProtKB-KW"/>
</dbReference>
<keyword evidence="6" id="KW-0411">Iron-sulfur</keyword>
<dbReference type="InterPro" id="IPR006311">
    <property type="entry name" value="TAT_signal"/>
</dbReference>
<accession>A0A3N0ASB6</accession>
<dbReference type="Gene3D" id="2.20.25.90">
    <property type="entry name" value="ADC-like domains"/>
    <property type="match status" value="1"/>
</dbReference>
<dbReference type="SUPFAM" id="SSF50692">
    <property type="entry name" value="ADC-like"/>
    <property type="match status" value="1"/>
</dbReference>
<dbReference type="EMBL" id="QICA01000010">
    <property type="protein sequence ID" value="RNL37757.1"/>
    <property type="molecule type" value="Genomic_DNA"/>
</dbReference>